<accession>S8F064</accession>
<dbReference type="OrthoDB" id="2799179at2759"/>
<feature type="non-terminal residue" evidence="2">
    <location>
        <position position="226"/>
    </location>
</feature>
<dbReference type="Pfam" id="PF00646">
    <property type="entry name" value="F-box"/>
    <property type="match status" value="1"/>
</dbReference>
<protein>
    <recommendedName>
        <fullName evidence="1">F-box domain-containing protein</fullName>
    </recommendedName>
</protein>
<dbReference type="AlphaFoldDB" id="S8F064"/>
<dbReference type="InterPro" id="IPR036047">
    <property type="entry name" value="F-box-like_dom_sf"/>
</dbReference>
<dbReference type="SUPFAM" id="SSF81383">
    <property type="entry name" value="F-box domain"/>
    <property type="match status" value="1"/>
</dbReference>
<name>S8F064_FOMSC</name>
<evidence type="ECO:0000313" key="3">
    <source>
        <dbReference type="Proteomes" id="UP000015241"/>
    </source>
</evidence>
<proteinExistence type="predicted"/>
<organism evidence="2 3">
    <name type="scientific">Fomitopsis schrenkii</name>
    <name type="common">Brown rot fungus</name>
    <dbReference type="NCBI Taxonomy" id="2126942"/>
    <lineage>
        <taxon>Eukaryota</taxon>
        <taxon>Fungi</taxon>
        <taxon>Dikarya</taxon>
        <taxon>Basidiomycota</taxon>
        <taxon>Agaricomycotina</taxon>
        <taxon>Agaricomycetes</taxon>
        <taxon>Polyporales</taxon>
        <taxon>Fomitopsis</taxon>
    </lineage>
</organism>
<sequence>MGTTYLATFNEDVLHHILTRLPRQDSLSLSMTSRFIRQSCMDFLFGYSFVDVYWPGKVTISENFVPKALRPYIHTLRLRDICPDQRFGKGLKKPLFYTDNHLLCGAFPADALADRLRELPRLRSLTIHKTNAVVHGLPWSTLSAILSVPHLRELKVVTIHFCPVLRPEEQLNVDSLSPLTSFQYGFAFPAKSEAFPAETAALAAVLGKLCGTLETLALPTEPARHS</sequence>
<feature type="non-terminal residue" evidence="2">
    <location>
        <position position="1"/>
    </location>
</feature>
<dbReference type="InParanoid" id="S8F064"/>
<gene>
    <name evidence="2" type="ORF">FOMPIDRAFT_1152403</name>
</gene>
<dbReference type="EMBL" id="KE504213">
    <property type="protein sequence ID" value="EPS95180.1"/>
    <property type="molecule type" value="Genomic_DNA"/>
</dbReference>
<dbReference type="HOGENOM" id="CLU_1227336_0_0_1"/>
<dbReference type="Proteomes" id="UP000015241">
    <property type="component" value="Unassembled WGS sequence"/>
</dbReference>
<dbReference type="STRING" id="743788.S8F064"/>
<reference evidence="2 3" key="1">
    <citation type="journal article" date="2012" name="Science">
        <title>The Paleozoic origin of enzymatic lignin decomposition reconstructed from 31 fungal genomes.</title>
        <authorList>
            <person name="Floudas D."/>
            <person name="Binder M."/>
            <person name="Riley R."/>
            <person name="Barry K."/>
            <person name="Blanchette R.A."/>
            <person name="Henrissat B."/>
            <person name="Martinez A.T."/>
            <person name="Otillar R."/>
            <person name="Spatafora J.W."/>
            <person name="Yadav J.S."/>
            <person name="Aerts A."/>
            <person name="Benoit I."/>
            <person name="Boyd A."/>
            <person name="Carlson A."/>
            <person name="Copeland A."/>
            <person name="Coutinho P.M."/>
            <person name="de Vries R.P."/>
            <person name="Ferreira P."/>
            <person name="Findley K."/>
            <person name="Foster B."/>
            <person name="Gaskell J."/>
            <person name="Glotzer D."/>
            <person name="Gorecki P."/>
            <person name="Heitman J."/>
            <person name="Hesse C."/>
            <person name="Hori C."/>
            <person name="Igarashi K."/>
            <person name="Jurgens J.A."/>
            <person name="Kallen N."/>
            <person name="Kersten P."/>
            <person name="Kohler A."/>
            <person name="Kuees U."/>
            <person name="Kumar T.K.A."/>
            <person name="Kuo A."/>
            <person name="LaButti K."/>
            <person name="Larrondo L.F."/>
            <person name="Lindquist E."/>
            <person name="Ling A."/>
            <person name="Lombard V."/>
            <person name="Lucas S."/>
            <person name="Lundell T."/>
            <person name="Martin R."/>
            <person name="McLaughlin D.J."/>
            <person name="Morgenstern I."/>
            <person name="Morin E."/>
            <person name="Murat C."/>
            <person name="Nagy L.G."/>
            <person name="Nolan M."/>
            <person name="Ohm R.A."/>
            <person name="Patyshakuliyeva A."/>
            <person name="Rokas A."/>
            <person name="Ruiz-Duenas F.J."/>
            <person name="Sabat G."/>
            <person name="Salamov A."/>
            <person name="Samejima M."/>
            <person name="Schmutz J."/>
            <person name="Slot J.C."/>
            <person name="St John F."/>
            <person name="Stenlid J."/>
            <person name="Sun H."/>
            <person name="Sun S."/>
            <person name="Syed K."/>
            <person name="Tsang A."/>
            <person name="Wiebenga A."/>
            <person name="Young D."/>
            <person name="Pisabarro A."/>
            <person name="Eastwood D.C."/>
            <person name="Martin F."/>
            <person name="Cullen D."/>
            <person name="Grigoriev I.V."/>
            <person name="Hibbett D.S."/>
        </authorList>
    </citation>
    <scope>NUCLEOTIDE SEQUENCE</scope>
    <source>
        <strain evidence="3">FP-58527</strain>
    </source>
</reference>
<feature type="domain" description="F-box" evidence="1">
    <location>
        <begin position="11"/>
        <end position="44"/>
    </location>
</feature>
<evidence type="ECO:0000313" key="2">
    <source>
        <dbReference type="EMBL" id="EPS95180.1"/>
    </source>
</evidence>
<keyword evidence="3" id="KW-1185">Reference proteome</keyword>
<dbReference type="InterPro" id="IPR001810">
    <property type="entry name" value="F-box_dom"/>
</dbReference>
<evidence type="ECO:0000259" key="1">
    <source>
        <dbReference type="Pfam" id="PF00646"/>
    </source>
</evidence>